<evidence type="ECO:0000313" key="2">
    <source>
        <dbReference type="EMBL" id="MCD7459889.1"/>
    </source>
</evidence>
<dbReference type="InterPro" id="IPR055566">
    <property type="entry name" value="ARM_LIN"/>
</dbReference>
<dbReference type="Proteomes" id="UP000823775">
    <property type="component" value="Unassembled WGS sequence"/>
</dbReference>
<proteinExistence type="predicted"/>
<comment type="caution">
    <text evidence="2">The sequence shown here is derived from an EMBL/GenBank/DDBJ whole genome shotgun (WGS) entry which is preliminary data.</text>
</comment>
<keyword evidence="3" id="KW-1185">Reference proteome</keyword>
<dbReference type="EMBL" id="JACEIK010000619">
    <property type="protein sequence ID" value="MCD7459889.1"/>
    <property type="molecule type" value="Genomic_DNA"/>
</dbReference>
<name>A0ABS8SM91_DATST</name>
<dbReference type="PANTHER" id="PTHR35549">
    <property type="entry name" value="OS04G0584500 PROTEIN"/>
    <property type="match status" value="1"/>
</dbReference>
<accession>A0ABS8SM91</accession>
<reference evidence="2 3" key="1">
    <citation type="journal article" date="2021" name="BMC Genomics">
        <title>Datura genome reveals duplications of psychoactive alkaloid biosynthetic genes and high mutation rate following tissue culture.</title>
        <authorList>
            <person name="Rajewski A."/>
            <person name="Carter-House D."/>
            <person name="Stajich J."/>
            <person name="Litt A."/>
        </authorList>
    </citation>
    <scope>NUCLEOTIDE SEQUENCE [LARGE SCALE GENOMIC DNA]</scope>
    <source>
        <strain evidence="2">AR-01</strain>
    </source>
</reference>
<protein>
    <recommendedName>
        <fullName evidence="1">Putative E3 ubiquitin-protein ligase LIN ARM-like domain-containing protein</fullName>
    </recommendedName>
</protein>
<dbReference type="Pfam" id="PF23628">
    <property type="entry name" value="ARM_LIN_C"/>
    <property type="match status" value="1"/>
</dbReference>
<evidence type="ECO:0000313" key="3">
    <source>
        <dbReference type="Proteomes" id="UP000823775"/>
    </source>
</evidence>
<sequence length="101" mass="11574">MEFQGLGRSLVTVTWMSNFFCFIEDKGVQSLVYSELIPELMKLLKYNNVIEERVLASLFITQTGRQLRLSGKIISIDSELISDLHKLSEATWTAKELISLF</sequence>
<dbReference type="PANTHER" id="PTHR35549:SF3">
    <property type="entry name" value="E3 UBIQUITIN-PROTEIN LIGASE LIN"/>
    <property type="match status" value="1"/>
</dbReference>
<feature type="domain" description="Putative E3 ubiquitin-protein ligase LIN ARM-like" evidence="1">
    <location>
        <begin position="9"/>
        <end position="100"/>
    </location>
</feature>
<gene>
    <name evidence="2" type="ORF">HAX54_042206</name>
</gene>
<organism evidence="2 3">
    <name type="scientific">Datura stramonium</name>
    <name type="common">Jimsonweed</name>
    <name type="synonym">Common thornapple</name>
    <dbReference type="NCBI Taxonomy" id="4076"/>
    <lineage>
        <taxon>Eukaryota</taxon>
        <taxon>Viridiplantae</taxon>
        <taxon>Streptophyta</taxon>
        <taxon>Embryophyta</taxon>
        <taxon>Tracheophyta</taxon>
        <taxon>Spermatophyta</taxon>
        <taxon>Magnoliopsida</taxon>
        <taxon>eudicotyledons</taxon>
        <taxon>Gunneridae</taxon>
        <taxon>Pentapetalae</taxon>
        <taxon>asterids</taxon>
        <taxon>lamiids</taxon>
        <taxon>Solanales</taxon>
        <taxon>Solanaceae</taxon>
        <taxon>Solanoideae</taxon>
        <taxon>Datureae</taxon>
        <taxon>Datura</taxon>
    </lineage>
</organism>
<evidence type="ECO:0000259" key="1">
    <source>
        <dbReference type="Pfam" id="PF23628"/>
    </source>
</evidence>